<evidence type="ECO:0000256" key="7">
    <source>
        <dbReference type="ARBA" id="ARBA00023014"/>
    </source>
</evidence>
<keyword evidence="6" id="KW-0408">Iron</keyword>
<dbReference type="GO" id="GO:0016829">
    <property type="term" value="F:lyase activity"/>
    <property type="evidence" value="ECO:0007669"/>
    <property type="project" value="UniProtKB-KW"/>
</dbReference>
<dbReference type="Gene3D" id="3.20.20.540">
    <property type="entry name" value="Radical SAM ThiC family, central domain"/>
    <property type="match status" value="1"/>
</dbReference>
<protein>
    <recommendedName>
        <fullName evidence="11">Phosphomethylpyrimidine synthase ThiC</fullName>
    </recommendedName>
</protein>
<evidence type="ECO:0000256" key="2">
    <source>
        <dbReference type="ARBA" id="ARBA00022485"/>
    </source>
</evidence>
<evidence type="ECO:0000256" key="1">
    <source>
        <dbReference type="ARBA" id="ARBA00001966"/>
    </source>
</evidence>
<sequence>MLTPETDSQFAETCREEGINPAEAARSVANGTMVFLRSEASKHMENFKPLLVGTGTRPKISGLIGLGPRDTDRHAIVDTMSVILAARPDAVMDLTTNPEGVALRTDLKEIMGVPLGACLTYDLFTDPRRRMSRAEFLERFEAGLATGVDYVLVHMGITPAISEAMKKSTRIVPTTSRGGGLIDRYMRIQHCDNPLIEHLDGIIEICRRREVVLDLGDIFRSACTADAANDELKWMELRLLAQLRAEILRGGVQVLCESGGHIPLHLIPELIPAYKEALGGAPLWLAGPMVIDNAVTLDQVVNTLGILAAGQWGGDMFASITHNEHYAMPTAPDTAEAIRFARVAITALELARGKESETTRQRAMGQSRRRNSWAEQAELALYPDLADQAFIREGLKDGAPCTICGKYCPLVIVHKDDEKPVTASAVRSLPVIEPED</sequence>
<dbReference type="GO" id="GO:0051539">
    <property type="term" value="F:4 iron, 4 sulfur cluster binding"/>
    <property type="evidence" value="ECO:0007669"/>
    <property type="project" value="UniProtKB-KW"/>
</dbReference>
<keyword evidence="4" id="KW-0479">Metal-binding</keyword>
<dbReference type="EMBL" id="VBUT01000005">
    <property type="protein sequence ID" value="TLF77687.1"/>
    <property type="molecule type" value="Genomic_DNA"/>
</dbReference>
<evidence type="ECO:0008006" key="11">
    <source>
        <dbReference type="Google" id="ProtNLM"/>
    </source>
</evidence>
<evidence type="ECO:0000256" key="8">
    <source>
        <dbReference type="ARBA" id="ARBA00023239"/>
    </source>
</evidence>
<keyword evidence="2" id="KW-0004">4Fe-4S</keyword>
<dbReference type="GO" id="GO:0046872">
    <property type="term" value="F:metal ion binding"/>
    <property type="evidence" value="ECO:0007669"/>
    <property type="project" value="UniProtKB-KW"/>
</dbReference>
<dbReference type="PANTHER" id="PTHR30557:SF1">
    <property type="entry name" value="PHOSPHOMETHYLPYRIMIDINE SYNTHASE, CHLOROPLASTIC"/>
    <property type="match status" value="1"/>
</dbReference>
<dbReference type="Pfam" id="PF01964">
    <property type="entry name" value="ThiC_Rad_SAM"/>
    <property type="match status" value="1"/>
</dbReference>
<dbReference type="Proteomes" id="UP000306378">
    <property type="component" value="Unassembled WGS sequence"/>
</dbReference>
<evidence type="ECO:0000313" key="9">
    <source>
        <dbReference type="EMBL" id="TLF77687.1"/>
    </source>
</evidence>
<dbReference type="InterPro" id="IPR038521">
    <property type="entry name" value="ThiC/Bza_core_dom"/>
</dbReference>
<comment type="caution">
    <text evidence="9">The sequence shown here is derived from an EMBL/GenBank/DDBJ whole genome shotgun (WGS) entry which is preliminary data.</text>
</comment>
<evidence type="ECO:0000256" key="3">
    <source>
        <dbReference type="ARBA" id="ARBA00022691"/>
    </source>
</evidence>
<dbReference type="InterPro" id="IPR002817">
    <property type="entry name" value="ThiC/BzaA/B"/>
</dbReference>
<evidence type="ECO:0000256" key="6">
    <source>
        <dbReference type="ARBA" id="ARBA00023004"/>
    </source>
</evidence>
<name>A0A5R8NSJ1_9NOCA</name>
<organism evidence="9 10">
    <name type="scientific">Nocardia cyriacigeorgica</name>
    <dbReference type="NCBI Taxonomy" id="135487"/>
    <lineage>
        <taxon>Bacteria</taxon>
        <taxon>Bacillati</taxon>
        <taxon>Actinomycetota</taxon>
        <taxon>Actinomycetes</taxon>
        <taxon>Mycobacteriales</taxon>
        <taxon>Nocardiaceae</taxon>
        <taxon>Nocardia</taxon>
    </lineage>
</organism>
<reference evidence="9 10" key="1">
    <citation type="submission" date="2019-05" db="EMBL/GenBank/DDBJ databases">
        <title>Genomes sequences of two Nocardia cyriacigeorgica environmental isolates, type strains Nocardia asteroides ATCC 19247 and Nocardia cyriacigeorgica DSM 44484.</title>
        <authorList>
            <person name="Vautrin F."/>
            <person name="Bergeron E."/>
            <person name="Dubost A."/>
            <person name="Abrouk D."/>
            <person name="Rodriguez Nava V."/>
            <person name="Pujic P."/>
        </authorList>
    </citation>
    <scope>NUCLEOTIDE SEQUENCE [LARGE SCALE GENOMIC DNA]</scope>
    <source>
        <strain evidence="9 10">EML 446</strain>
    </source>
</reference>
<dbReference type="RefSeq" id="WP_138448536.1">
    <property type="nucleotide sequence ID" value="NZ_JADLPF010000003.1"/>
</dbReference>
<proteinExistence type="predicted"/>
<keyword evidence="7" id="KW-0411">Iron-sulfur</keyword>
<gene>
    <name evidence="9" type="ORF">FEK34_15410</name>
</gene>
<evidence type="ECO:0000256" key="5">
    <source>
        <dbReference type="ARBA" id="ARBA00022833"/>
    </source>
</evidence>
<dbReference type="GO" id="GO:0009228">
    <property type="term" value="P:thiamine biosynthetic process"/>
    <property type="evidence" value="ECO:0007669"/>
    <property type="project" value="InterPro"/>
</dbReference>
<dbReference type="PANTHER" id="PTHR30557">
    <property type="entry name" value="THIAMINE BIOSYNTHESIS PROTEIN THIC"/>
    <property type="match status" value="1"/>
</dbReference>
<comment type="cofactor">
    <cofactor evidence="1">
        <name>[4Fe-4S] cluster</name>
        <dbReference type="ChEBI" id="CHEBI:49883"/>
    </cofactor>
</comment>
<keyword evidence="3" id="KW-0949">S-adenosyl-L-methionine</keyword>
<evidence type="ECO:0000256" key="4">
    <source>
        <dbReference type="ARBA" id="ARBA00022723"/>
    </source>
</evidence>
<accession>A0A5R8NSJ1</accession>
<keyword evidence="8" id="KW-0456">Lyase</keyword>
<dbReference type="AlphaFoldDB" id="A0A5R8NSJ1"/>
<keyword evidence="5" id="KW-0862">Zinc</keyword>
<evidence type="ECO:0000313" key="10">
    <source>
        <dbReference type="Proteomes" id="UP000306378"/>
    </source>
</evidence>